<feature type="domain" description="Amino acid transporter transmembrane" evidence="7">
    <location>
        <begin position="202"/>
        <end position="587"/>
    </location>
</feature>
<feature type="compositionally biased region" description="Polar residues" evidence="5">
    <location>
        <begin position="126"/>
        <end position="140"/>
    </location>
</feature>
<evidence type="ECO:0000256" key="6">
    <source>
        <dbReference type="SAM" id="Phobius"/>
    </source>
</evidence>
<sequence length="601" mass="65734">MSDSLLKPETPLGVDPEALIPAVDEVRPEADRVWLESPAGDMIRDVVRAIDVSTQQNPEGASTTENSVFPRRSNSLTLTRPGMVDETTALQATDIAQPGGFRRHHLYGTEVVGVLRPGGGGETATADPSSSSAEGSPATTTAGFVDLFGDPFFYTRMMLYDEEDTKDSDYVAEFATRRLEVSRALRNAHQELLRAHPERRKRANVTHTILSIMKSFIGAAFLFLPSAFRDGGMLFSNVIMTLSLVINVIGIFRLVDITRIGRESYGDIAEDAMGWRGRALVNFSIWLSQIAFFAVFLIFAATNTADLLESVAGCSIRVYPSHVLFAMVPFQIALSCVRRIKHFGPVIALADLCVVAALVLIYGLVIGKIIKDGPAKVEAFNEKSYPLFLGAAAYAWEGVGMILPVRAAMQEHIKHKFKWLMALTLSVVCLIFLSYSSLSYLAYGAETKTVILSNLEEGVLGFTVQGMYVLSLIGSAPLVIFPALKVVDALMYPDPHAPPSRVRKWVKNFSRALQIFFVAVISVLCLEQLDNFIALIGSFAAVPVAYIYPPLFHLLLAPQASIGTKAVNVGIITLGLALMVFTAYSAIDEWHETETPRRCSN</sequence>
<dbReference type="VEuPathDB" id="CryptoDB:Cvel_11394"/>
<dbReference type="EMBL" id="CDMZ01005307">
    <property type="protein sequence ID" value="CEM52614.1"/>
    <property type="molecule type" value="Genomic_DNA"/>
</dbReference>
<evidence type="ECO:0000256" key="5">
    <source>
        <dbReference type="SAM" id="MobiDB-lite"/>
    </source>
</evidence>
<dbReference type="GO" id="GO:0016020">
    <property type="term" value="C:membrane"/>
    <property type="evidence" value="ECO:0007669"/>
    <property type="project" value="UniProtKB-SubCell"/>
</dbReference>
<dbReference type="Pfam" id="PF01490">
    <property type="entry name" value="Aa_trans"/>
    <property type="match status" value="1"/>
</dbReference>
<feature type="transmembrane region" description="Helical" evidence="6">
    <location>
        <begin position="567"/>
        <end position="587"/>
    </location>
</feature>
<evidence type="ECO:0000256" key="2">
    <source>
        <dbReference type="ARBA" id="ARBA00022692"/>
    </source>
</evidence>
<feature type="transmembrane region" description="Helical" evidence="6">
    <location>
        <begin position="462"/>
        <end position="487"/>
    </location>
</feature>
<evidence type="ECO:0000256" key="3">
    <source>
        <dbReference type="ARBA" id="ARBA00022989"/>
    </source>
</evidence>
<feature type="compositionally biased region" description="Polar residues" evidence="5">
    <location>
        <begin position="54"/>
        <end position="78"/>
    </location>
</feature>
<feature type="transmembrane region" description="Helical" evidence="6">
    <location>
        <begin position="319"/>
        <end position="337"/>
    </location>
</feature>
<name>A0A0G4I6Q6_9ALVE</name>
<accession>A0A0G4I6Q6</accession>
<dbReference type="PANTHER" id="PTHR22950">
    <property type="entry name" value="AMINO ACID TRANSPORTER"/>
    <property type="match status" value="1"/>
</dbReference>
<feature type="transmembrane region" description="Helical" evidence="6">
    <location>
        <begin position="532"/>
        <end position="555"/>
    </location>
</feature>
<feature type="transmembrane region" description="Helical" evidence="6">
    <location>
        <begin position="508"/>
        <end position="526"/>
    </location>
</feature>
<evidence type="ECO:0000313" key="8">
    <source>
        <dbReference type="EMBL" id="CEM52614.1"/>
    </source>
</evidence>
<gene>
    <name evidence="8" type="ORF">Cvel_11394</name>
</gene>
<feature type="region of interest" description="Disordered" evidence="5">
    <location>
        <begin position="54"/>
        <end position="83"/>
    </location>
</feature>
<feature type="transmembrane region" description="Helical" evidence="6">
    <location>
        <begin position="385"/>
        <end position="407"/>
    </location>
</feature>
<organism evidence="8">
    <name type="scientific">Chromera velia CCMP2878</name>
    <dbReference type="NCBI Taxonomy" id="1169474"/>
    <lineage>
        <taxon>Eukaryota</taxon>
        <taxon>Sar</taxon>
        <taxon>Alveolata</taxon>
        <taxon>Colpodellida</taxon>
        <taxon>Chromeraceae</taxon>
        <taxon>Chromera</taxon>
    </lineage>
</organism>
<reference evidence="8" key="1">
    <citation type="submission" date="2014-11" db="EMBL/GenBank/DDBJ databases">
        <authorList>
            <person name="Otto D Thomas"/>
            <person name="Naeem Raeece"/>
        </authorList>
    </citation>
    <scope>NUCLEOTIDE SEQUENCE</scope>
</reference>
<dbReference type="PhylomeDB" id="A0A0G4I6Q6"/>
<feature type="region of interest" description="Disordered" evidence="5">
    <location>
        <begin position="113"/>
        <end position="140"/>
    </location>
</feature>
<dbReference type="GO" id="GO:0015179">
    <property type="term" value="F:L-amino acid transmembrane transporter activity"/>
    <property type="evidence" value="ECO:0007669"/>
    <property type="project" value="TreeGrafter"/>
</dbReference>
<proteinExistence type="predicted"/>
<feature type="transmembrane region" description="Helical" evidence="6">
    <location>
        <begin position="346"/>
        <end position="365"/>
    </location>
</feature>
<feature type="transmembrane region" description="Helical" evidence="6">
    <location>
        <begin position="209"/>
        <end position="228"/>
    </location>
</feature>
<evidence type="ECO:0000256" key="1">
    <source>
        <dbReference type="ARBA" id="ARBA00004141"/>
    </source>
</evidence>
<keyword evidence="3 6" id="KW-1133">Transmembrane helix</keyword>
<dbReference type="PANTHER" id="PTHR22950:SF666">
    <property type="entry name" value="VACUOLAR AMINO ACID TRANSPORTER 4"/>
    <property type="match status" value="1"/>
</dbReference>
<feature type="transmembrane region" description="Helical" evidence="6">
    <location>
        <begin position="419"/>
        <end position="442"/>
    </location>
</feature>
<keyword evidence="2 6" id="KW-0812">Transmembrane</keyword>
<evidence type="ECO:0000259" key="7">
    <source>
        <dbReference type="Pfam" id="PF01490"/>
    </source>
</evidence>
<feature type="transmembrane region" description="Helical" evidence="6">
    <location>
        <begin position="279"/>
        <end position="299"/>
    </location>
</feature>
<keyword evidence="4 6" id="KW-0472">Membrane</keyword>
<dbReference type="AlphaFoldDB" id="A0A0G4I6Q6"/>
<evidence type="ECO:0000256" key="4">
    <source>
        <dbReference type="ARBA" id="ARBA00023136"/>
    </source>
</evidence>
<feature type="transmembrane region" description="Helical" evidence="6">
    <location>
        <begin position="234"/>
        <end position="255"/>
    </location>
</feature>
<comment type="subcellular location">
    <subcellularLocation>
        <location evidence="1">Membrane</location>
        <topology evidence="1">Multi-pass membrane protein</topology>
    </subcellularLocation>
</comment>
<dbReference type="InterPro" id="IPR013057">
    <property type="entry name" value="AA_transpt_TM"/>
</dbReference>
<protein>
    <recommendedName>
        <fullName evidence="7">Amino acid transporter transmembrane domain-containing protein</fullName>
    </recommendedName>
</protein>